<proteinExistence type="predicted"/>
<feature type="compositionally biased region" description="Low complexity" evidence="1">
    <location>
        <begin position="126"/>
        <end position="141"/>
    </location>
</feature>
<dbReference type="AlphaFoldDB" id="A0AAN8Q6H6"/>
<evidence type="ECO:0000313" key="2">
    <source>
        <dbReference type="EMBL" id="KAK6293269.1"/>
    </source>
</evidence>
<sequence length="238" mass="25473">MTRHLSRGAGAGAGGAEEREEAPSQDIWPGLVTPRTGPQRDSQRAHAPPLLPPAHSHHRLSTTHTPRDSEPGEGGRVWGLVPGLTWCPTEARPRPDRTASSRDWSWEEEAQGYLPLSPQTQWPTIQASTTTTSITGSPAQTGAPQGTGLVVGQHPQTQQAHTEVQVDPLAQTLGYEGSGFPPSALLQPHPVRHIQTNARAGLPLGSLVVAIETQRDTETGTHGEPRWLTMMSPPVSLS</sequence>
<evidence type="ECO:0000313" key="3">
    <source>
        <dbReference type="Proteomes" id="UP001356427"/>
    </source>
</evidence>
<feature type="region of interest" description="Disordered" evidence="1">
    <location>
        <begin position="1"/>
        <end position="104"/>
    </location>
</feature>
<feature type="region of interest" description="Disordered" evidence="1">
    <location>
        <begin position="215"/>
        <end position="238"/>
    </location>
</feature>
<feature type="compositionally biased region" description="Basic and acidic residues" evidence="1">
    <location>
        <begin position="91"/>
        <end position="100"/>
    </location>
</feature>
<protein>
    <submittedName>
        <fullName evidence="2">Uncharacterized protein</fullName>
    </submittedName>
</protein>
<evidence type="ECO:0000256" key="1">
    <source>
        <dbReference type="SAM" id="MobiDB-lite"/>
    </source>
</evidence>
<keyword evidence="3" id="KW-1185">Reference proteome</keyword>
<reference evidence="2 3" key="1">
    <citation type="submission" date="2021-04" db="EMBL/GenBank/DDBJ databases">
        <authorList>
            <person name="De Guttry C."/>
            <person name="Zahm M."/>
            <person name="Klopp C."/>
            <person name="Cabau C."/>
            <person name="Louis A."/>
            <person name="Berthelot C."/>
            <person name="Parey E."/>
            <person name="Roest Crollius H."/>
            <person name="Montfort J."/>
            <person name="Robinson-Rechavi M."/>
            <person name="Bucao C."/>
            <person name="Bouchez O."/>
            <person name="Gislard M."/>
            <person name="Lluch J."/>
            <person name="Milhes M."/>
            <person name="Lampietro C."/>
            <person name="Lopez Roques C."/>
            <person name="Donnadieu C."/>
            <person name="Braasch I."/>
            <person name="Desvignes T."/>
            <person name="Postlethwait J."/>
            <person name="Bobe J."/>
            <person name="Wedekind C."/>
            <person name="Guiguen Y."/>
        </authorList>
    </citation>
    <scope>NUCLEOTIDE SEQUENCE [LARGE SCALE GENOMIC DNA]</scope>
    <source>
        <strain evidence="2">Cs_M1</strain>
        <tissue evidence="2">Blood</tissue>
    </source>
</reference>
<dbReference type="Proteomes" id="UP001356427">
    <property type="component" value="Unassembled WGS sequence"/>
</dbReference>
<accession>A0AAN8Q6H6</accession>
<dbReference type="EMBL" id="JAGTTL010000037">
    <property type="protein sequence ID" value="KAK6293269.1"/>
    <property type="molecule type" value="Genomic_DNA"/>
</dbReference>
<feature type="region of interest" description="Disordered" evidence="1">
    <location>
        <begin position="126"/>
        <end position="145"/>
    </location>
</feature>
<name>A0AAN8Q6H6_9TELE</name>
<organism evidence="2 3">
    <name type="scientific">Coregonus suidteri</name>
    <dbReference type="NCBI Taxonomy" id="861788"/>
    <lineage>
        <taxon>Eukaryota</taxon>
        <taxon>Metazoa</taxon>
        <taxon>Chordata</taxon>
        <taxon>Craniata</taxon>
        <taxon>Vertebrata</taxon>
        <taxon>Euteleostomi</taxon>
        <taxon>Actinopterygii</taxon>
        <taxon>Neopterygii</taxon>
        <taxon>Teleostei</taxon>
        <taxon>Protacanthopterygii</taxon>
        <taxon>Salmoniformes</taxon>
        <taxon>Salmonidae</taxon>
        <taxon>Coregoninae</taxon>
        <taxon>Coregonus</taxon>
    </lineage>
</organism>
<feature type="compositionally biased region" description="Basic and acidic residues" evidence="1">
    <location>
        <begin position="215"/>
        <end position="225"/>
    </location>
</feature>
<gene>
    <name evidence="2" type="ORF">J4Q44_G00367700</name>
</gene>
<comment type="caution">
    <text evidence="2">The sequence shown here is derived from an EMBL/GenBank/DDBJ whole genome shotgun (WGS) entry which is preliminary data.</text>
</comment>